<evidence type="ECO:0000256" key="8">
    <source>
        <dbReference type="PIRSR" id="PIRSR600175-2"/>
    </source>
</evidence>
<feature type="transmembrane region" description="Helical" evidence="10">
    <location>
        <begin position="490"/>
        <end position="507"/>
    </location>
</feature>
<dbReference type="InterPro" id="IPR000175">
    <property type="entry name" value="Na/ntran_symport"/>
</dbReference>
<dbReference type="PANTHER" id="PTHR11616:SF326">
    <property type="entry name" value="SODIUM-DEPENDENT TRANSPORTER SNF-5"/>
    <property type="match status" value="1"/>
</dbReference>
<dbReference type="WBParaSite" id="PTRK_0000014700.1">
    <property type="protein sequence ID" value="PTRK_0000014700.1"/>
    <property type="gene ID" value="PTRK_0000014700"/>
</dbReference>
<evidence type="ECO:0000256" key="3">
    <source>
        <dbReference type="ARBA" id="ARBA00022692"/>
    </source>
</evidence>
<feature type="transmembrane region" description="Helical" evidence="10">
    <location>
        <begin position="245"/>
        <end position="264"/>
    </location>
</feature>
<keyword evidence="3 10" id="KW-0812">Transmembrane</keyword>
<dbReference type="PROSITE" id="PS50267">
    <property type="entry name" value="NA_NEUROTRAN_SYMP_3"/>
    <property type="match status" value="1"/>
</dbReference>
<evidence type="ECO:0000256" key="9">
    <source>
        <dbReference type="SAM" id="MobiDB-lite"/>
    </source>
</evidence>
<feature type="transmembrane region" description="Helical" evidence="10">
    <location>
        <begin position="38"/>
        <end position="57"/>
    </location>
</feature>
<keyword evidence="2" id="KW-0813">Transport</keyword>
<evidence type="ECO:0000313" key="12">
    <source>
        <dbReference type="WBParaSite" id="PTRK_0000014700.1"/>
    </source>
</evidence>
<accession>A0A0N4Z0B4</accession>
<feature type="binding site" evidence="7">
    <location>
        <position position="46"/>
    </location>
    <ligand>
        <name>Na(+)</name>
        <dbReference type="ChEBI" id="CHEBI:29101"/>
        <label>1</label>
    </ligand>
</feature>
<evidence type="ECO:0000256" key="10">
    <source>
        <dbReference type="SAM" id="Phobius"/>
    </source>
</evidence>
<reference evidence="12" key="1">
    <citation type="submission" date="2017-02" db="UniProtKB">
        <authorList>
            <consortium name="WormBaseParasite"/>
        </authorList>
    </citation>
    <scope>IDENTIFICATION</scope>
</reference>
<feature type="transmembrane region" description="Helical" evidence="10">
    <location>
        <begin position="276"/>
        <end position="296"/>
    </location>
</feature>
<feature type="region of interest" description="Disordered" evidence="9">
    <location>
        <begin position="633"/>
        <end position="683"/>
    </location>
</feature>
<dbReference type="GO" id="GO:0005332">
    <property type="term" value="F:gamma-aminobutyric acid:sodium:chloride symporter activity"/>
    <property type="evidence" value="ECO:0007669"/>
    <property type="project" value="TreeGrafter"/>
</dbReference>
<sequence length="683" mass="77243">MKTKDSEVETYDKNIEDSNVSDINASIQKHRGEWGGRIYFLLTAIGCAVGLGNIWRFPYVAYENGASAFLIPYFLISFLIGIPALNFEMNFGQFTNAACSTSFKRIMPAAQGIGWVLVFNSFLLGIFYIMIMAYILIYLFLIGIGQGYLYISCNNPWNTLNCVSSKKNFDCVDDLSENIYNSSKAIFLNGTCRFGNTEKEIEKHRIDYFNSINGTPVSATEEFFDRYVLQRTNSFDELGEVNGKLFISLTLCWTLIFLFSWKGVKILGKISLFTALYPYVVVIVFFFITYDLEGAYEGMKYYLLEPNFNNILDYKIWITAASQLIFSFSIGMGKMHSLASYNKRDHNIFIDVTIIALADIFMSIVGGVVVFNVLGFLAAKTGKQIPAVVSSGATLAFVVYPEATSLMPMSELLAFAYFLMLFLLGASTEVVYIDLIATVLYDAFKSTRNYRPWVVFALCFIMYSCGIVFTFNGGVYYFTIFNDFVTGFNLIFVVILEFLTVSIFYGLNNYIDDIRSMIGKPKNALTAVFGPTGLLMKFSWLIFTPVFLAVVCGFLIYSFVQLSPKYGVGEKAVILPPAAKYLGYFLTFITLAPIPICFVINVFKIAMSGQPFIALFRPTRKWPTYDKWLERRRQKEKDNGNVETDSYTKKCESSTNSKKSNSKSKSNKSNRSSKITKKSKNEK</sequence>
<evidence type="ECO:0000256" key="5">
    <source>
        <dbReference type="ARBA" id="ARBA00022989"/>
    </source>
</evidence>
<keyword evidence="8" id="KW-1015">Disulfide bond</keyword>
<comment type="subcellular location">
    <subcellularLocation>
        <location evidence="1">Membrane</location>
        <topology evidence="1">Multi-pass membrane protein</topology>
    </subcellularLocation>
</comment>
<feature type="transmembrane region" description="Helical" evidence="10">
    <location>
        <begin position="581"/>
        <end position="603"/>
    </location>
</feature>
<dbReference type="Pfam" id="PF00209">
    <property type="entry name" value="SNF"/>
    <property type="match status" value="1"/>
</dbReference>
<dbReference type="GO" id="GO:0046872">
    <property type="term" value="F:metal ion binding"/>
    <property type="evidence" value="ECO:0007669"/>
    <property type="project" value="UniProtKB-KW"/>
</dbReference>
<feature type="transmembrane region" description="Helical" evidence="10">
    <location>
        <begin position="354"/>
        <end position="378"/>
    </location>
</feature>
<evidence type="ECO:0000256" key="1">
    <source>
        <dbReference type="ARBA" id="ARBA00004141"/>
    </source>
</evidence>
<evidence type="ECO:0000256" key="4">
    <source>
        <dbReference type="ARBA" id="ARBA00022847"/>
    </source>
</evidence>
<evidence type="ECO:0000256" key="7">
    <source>
        <dbReference type="PIRSR" id="PIRSR600175-1"/>
    </source>
</evidence>
<feature type="compositionally biased region" description="Basic and acidic residues" evidence="9">
    <location>
        <begin position="633"/>
        <end position="652"/>
    </location>
</feature>
<feature type="transmembrane region" description="Helical" evidence="10">
    <location>
        <begin position="412"/>
        <end position="433"/>
    </location>
</feature>
<dbReference type="Proteomes" id="UP000038045">
    <property type="component" value="Unplaced"/>
</dbReference>
<evidence type="ECO:0000313" key="11">
    <source>
        <dbReference type="Proteomes" id="UP000038045"/>
    </source>
</evidence>
<evidence type="ECO:0000256" key="6">
    <source>
        <dbReference type="ARBA" id="ARBA00023136"/>
    </source>
</evidence>
<evidence type="ECO:0000256" key="2">
    <source>
        <dbReference type="ARBA" id="ARBA00022448"/>
    </source>
</evidence>
<dbReference type="GO" id="GO:0005886">
    <property type="term" value="C:plasma membrane"/>
    <property type="evidence" value="ECO:0007669"/>
    <property type="project" value="TreeGrafter"/>
</dbReference>
<keyword evidence="11" id="KW-1185">Reference proteome</keyword>
<keyword evidence="7" id="KW-0915">Sodium</keyword>
<proteinExistence type="predicted"/>
<feature type="transmembrane region" description="Helical" evidence="10">
    <location>
        <begin position="316"/>
        <end position="333"/>
    </location>
</feature>
<feature type="binding site" evidence="7">
    <location>
        <position position="327"/>
    </location>
    <ligand>
        <name>Na(+)</name>
        <dbReference type="ChEBI" id="CHEBI:29101"/>
        <label>1</label>
    </ligand>
</feature>
<dbReference type="AlphaFoldDB" id="A0A0N4Z0B4"/>
<feature type="transmembrane region" description="Helical" evidence="10">
    <location>
        <begin position="453"/>
        <end position="478"/>
    </location>
</feature>
<protein>
    <submittedName>
        <fullName evidence="12">Transporter</fullName>
    </submittedName>
</protein>
<name>A0A0N4Z0B4_PARTI</name>
<keyword evidence="7" id="KW-0479">Metal-binding</keyword>
<feature type="transmembrane region" description="Helical" evidence="10">
    <location>
        <begin position="113"/>
        <end position="141"/>
    </location>
</feature>
<feature type="binding site" evidence="7">
    <location>
        <position position="48"/>
    </location>
    <ligand>
        <name>Na(+)</name>
        <dbReference type="ChEBI" id="CHEBI:29101"/>
        <label>1</label>
    </ligand>
</feature>
<feature type="disulfide bond" evidence="8">
    <location>
        <begin position="153"/>
        <end position="162"/>
    </location>
</feature>
<feature type="binding site" evidence="7">
    <location>
        <position position="53"/>
    </location>
    <ligand>
        <name>Na(+)</name>
        <dbReference type="ChEBI" id="CHEBI:29101"/>
        <label>1</label>
    </ligand>
</feature>
<feature type="transmembrane region" description="Helical" evidence="10">
    <location>
        <begin position="69"/>
        <end position="87"/>
    </location>
</feature>
<feature type="binding site" evidence="7">
    <location>
        <position position="424"/>
    </location>
    <ligand>
        <name>Na(+)</name>
        <dbReference type="ChEBI" id="CHEBI:29101"/>
        <label>1</label>
    </ligand>
</feature>
<dbReference type="GO" id="GO:0043005">
    <property type="term" value="C:neuron projection"/>
    <property type="evidence" value="ECO:0007669"/>
    <property type="project" value="TreeGrafter"/>
</dbReference>
<feature type="compositionally biased region" description="Basic residues" evidence="9">
    <location>
        <begin position="674"/>
        <end position="683"/>
    </location>
</feature>
<dbReference type="STRING" id="131310.A0A0N4Z0B4"/>
<dbReference type="SUPFAM" id="SSF161070">
    <property type="entry name" value="SNF-like"/>
    <property type="match status" value="1"/>
</dbReference>
<keyword evidence="4" id="KW-0769">Symport</keyword>
<dbReference type="PRINTS" id="PR00176">
    <property type="entry name" value="NANEUSMPORT"/>
</dbReference>
<keyword evidence="6 10" id="KW-0472">Membrane</keyword>
<dbReference type="PANTHER" id="PTHR11616">
    <property type="entry name" value="SODIUM/CHLORIDE DEPENDENT TRANSPORTER"/>
    <property type="match status" value="1"/>
</dbReference>
<feature type="transmembrane region" description="Helical" evidence="10">
    <location>
        <begin position="538"/>
        <end position="560"/>
    </location>
</feature>
<feature type="binding site" evidence="7">
    <location>
        <position position="49"/>
    </location>
    <ligand>
        <name>Na(+)</name>
        <dbReference type="ChEBI" id="CHEBI:29101"/>
        <label>2</label>
    </ligand>
</feature>
<dbReference type="InterPro" id="IPR037272">
    <property type="entry name" value="SNS_sf"/>
</dbReference>
<keyword evidence="5 10" id="KW-1133">Transmembrane helix</keyword>
<organism evidence="11 12">
    <name type="scientific">Parastrongyloides trichosuri</name>
    <name type="common">Possum-specific nematode worm</name>
    <dbReference type="NCBI Taxonomy" id="131310"/>
    <lineage>
        <taxon>Eukaryota</taxon>
        <taxon>Metazoa</taxon>
        <taxon>Ecdysozoa</taxon>
        <taxon>Nematoda</taxon>
        <taxon>Chromadorea</taxon>
        <taxon>Rhabditida</taxon>
        <taxon>Tylenchina</taxon>
        <taxon>Panagrolaimomorpha</taxon>
        <taxon>Strongyloidoidea</taxon>
        <taxon>Strongyloididae</taxon>
        <taxon>Parastrongyloides</taxon>
    </lineage>
</organism>